<proteinExistence type="predicted"/>
<name>A0A9D2RMP6_9MICO</name>
<gene>
    <name evidence="2" type="ORF">H9786_02050</name>
</gene>
<feature type="domain" description="DUF559" evidence="1">
    <location>
        <begin position="118"/>
        <end position="192"/>
    </location>
</feature>
<comment type="caution">
    <text evidence="2">The sequence shown here is derived from an EMBL/GenBank/DDBJ whole genome shotgun (WGS) entry which is preliminary data.</text>
</comment>
<accession>A0A9D2RMP6</accession>
<dbReference type="AlphaFoldDB" id="A0A9D2RMP6"/>
<organism evidence="2 3">
    <name type="scientific">Candidatus Brachybacterium merdavium</name>
    <dbReference type="NCBI Taxonomy" id="2838513"/>
    <lineage>
        <taxon>Bacteria</taxon>
        <taxon>Bacillati</taxon>
        <taxon>Actinomycetota</taxon>
        <taxon>Actinomycetes</taxon>
        <taxon>Micrococcales</taxon>
        <taxon>Dermabacteraceae</taxon>
        <taxon>Brachybacterium</taxon>
    </lineage>
</organism>
<dbReference type="Proteomes" id="UP000823823">
    <property type="component" value="Unassembled WGS sequence"/>
</dbReference>
<protein>
    <submittedName>
        <fullName evidence="2">DUF559 domain-containing protein</fullName>
    </submittedName>
</protein>
<sequence length="208" mass="23759">MHGLWVPASAKVHEVGLRRESETSESAVTWHRPIVRAWPDDEPIMPLRVALVHAAHCLPPWEAAALLESALERWQLGPDEVAEILRELPPTRRRALGRISTRAGSGSETRVRRHLERRGVRVREQVHVPEVGRVDLIAGDRLIIECDSLAHHASVSGYHEDRRRDRMSLKGGYLVLRLTWHDIWQDWSETCELLADLIGKRVHRGPLL</sequence>
<dbReference type="Pfam" id="PF04480">
    <property type="entry name" value="DUF559"/>
    <property type="match status" value="1"/>
</dbReference>
<reference evidence="2" key="1">
    <citation type="journal article" date="2021" name="PeerJ">
        <title>Extensive microbial diversity within the chicken gut microbiome revealed by metagenomics and culture.</title>
        <authorList>
            <person name="Gilroy R."/>
            <person name="Ravi A."/>
            <person name="Getino M."/>
            <person name="Pursley I."/>
            <person name="Horton D.L."/>
            <person name="Alikhan N.F."/>
            <person name="Baker D."/>
            <person name="Gharbi K."/>
            <person name="Hall N."/>
            <person name="Watson M."/>
            <person name="Adriaenssens E.M."/>
            <person name="Foster-Nyarko E."/>
            <person name="Jarju S."/>
            <person name="Secka A."/>
            <person name="Antonio M."/>
            <person name="Oren A."/>
            <person name="Chaudhuri R.R."/>
            <person name="La Ragione R."/>
            <person name="Hildebrand F."/>
            <person name="Pallen M.J."/>
        </authorList>
    </citation>
    <scope>NUCLEOTIDE SEQUENCE</scope>
    <source>
        <strain evidence="2">ChiHjej13B12-24818</strain>
    </source>
</reference>
<dbReference type="InterPro" id="IPR011335">
    <property type="entry name" value="Restrct_endonuc-II-like"/>
</dbReference>
<dbReference type="EMBL" id="DWZH01000015">
    <property type="protein sequence ID" value="HJB09305.1"/>
    <property type="molecule type" value="Genomic_DNA"/>
</dbReference>
<evidence type="ECO:0000259" key="1">
    <source>
        <dbReference type="Pfam" id="PF04480"/>
    </source>
</evidence>
<dbReference type="InterPro" id="IPR007569">
    <property type="entry name" value="DUF559"/>
</dbReference>
<evidence type="ECO:0000313" key="2">
    <source>
        <dbReference type="EMBL" id="HJB09305.1"/>
    </source>
</evidence>
<evidence type="ECO:0000313" key="3">
    <source>
        <dbReference type="Proteomes" id="UP000823823"/>
    </source>
</evidence>
<reference evidence="2" key="2">
    <citation type="submission" date="2021-04" db="EMBL/GenBank/DDBJ databases">
        <authorList>
            <person name="Gilroy R."/>
        </authorList>
    </citation>
    <scope>NUCLEOTIDE SEQUENCE</scope>
    <source>
        <strain evidence="2">ChiHjej13B12-24818</strain>
    </source>
</reference>
<dbReference type="Gene3D" id="3.40.960.10">
    <property type="entry name" value="VSR Endonuclease"/>
    <property type="match status" value="1"/>
</dbReference>
<dbReference type="SUPFAM" id="SSF52980">
    <property type="entry name" value="Restriction endonuclease-like"/>
    <property type="match status" value="1"/>
</dbReference>